<organism evidence="1">
    <name type="scientific">Rhizophora mucronata</name>
    <name type="common">Asiatic mangrove</name>
    <dbReference type="NCBI Taxonomy" id="61149"/>
    <lineage>
        <taxon>Eukaryota</taxon>
        <taxon>Viridiplantae</taxon>
        <taxon>Streptophyta</taxon>
        <taxon>Embryophyta</taxon>
        <taxon>Tracheophyta</taxon>
        <taxon>Spermatophyta</taxon>
        <taxon>Magnoliopsida</taxon>
        <taxon>eudicotyledons</taxon>
        <taxon>Gunneridae</taxon>
        <taxon>Pentapetalae</taxon>
        <taxon>rosids</taxon>
        <taxon>fabids</taxon>
        <taxon>Malpighiales</taxon>
        <taxon>Rhizophoraceae</taxon>
        <taxon>Rhizophora</taxon>
    </lineage>
</organism>
<accession>A0A2P2P5P2</accession>
<reference evidence="1" key="1">
    <citation type="submission" date="2018-02" db="EMBL/GenBank/DDBJ databases">
        <title>Rhizophora mucronata_Transcriptome.</title>
        <authorList>
            <person name="Meera S.P."/>
            <person name="Sreeshan A."/>
            <person name="Augustine A."/>
        </authorList>
    </citation>
    <scope>NUCLEOTIDE SEQUENCE</scope>
    <source>
        <tissue evidence="1">Leaf</tissue>
    </source>
</reference>
<sequence>MVEQTEILDCR</sequence>
<protein>
    <submittedName>
        <fullName evidence="1">Uncharacterized protein</fullName>
    </submittedName>
</protein>
<proteinExistence type="predicted"/>
<evidence type="ECO:0000313" key="1">
    <source>
        <dbReference type="EMBL" id="MBX50062.1"/>
    </source>
</evidence>
<dbReference type="EMBL" id="GGEC01069578">
    <property type="protein sequence ID" value="MBX50062.1"/>
    <property type="molecule type" value="Transcribed_RNA"/>
</dbReference>
<name>A0A2P2P5P2_RHIMU</name>